<proteinExistence type="predicted"/>
<sequence length="67" mass="7468">MSVSTESRCLDLLDLAFARHIPQIRAYVHAKPQTGWKSFSTDAVANLRKPQFTPWKPAPSALSKATK</sequence>
<protein>
    <submittedName>
        <fullName evidence="1">Uncharacterized protein</fullName>
    </submittedName>
</protein>
<evidence type="ECO:0000313" key="1">
    <source>
        <dbReference type="EMBL" id="CUH50557.1"/>
    </source>
</evidence>
<name>A0A0P1EJP3_9RHOB</name>
<dbReference type="EMBL" id="CYPU01000074">
    <property type="protein sequence ID" value="CUH50557.1"/>
    <property type="molecule type" value="Genomic_DNA"/>
</dbReference>
<reference evidence="1 2" key="1">
    <citation type="submission" date="2015-09" db="EMBL/GenBank/DDBJ databases">
        <authorList>
            <consortium name="Swine Surveillance"/>
        </authorList>
    </citation>
    <scope>NUCLEOTIDE SEQUENCE [LARGE SCALE GENOMIC DNA]</scope>
    <source>
        <strain evidence="1 2">CECT 4292</strain>
    </source>
</reference>
<organism evidence="1 2">
    <name type="scientific">Ruegeria atlantica</name>
    <dbReference type="NCBI Taxonomy" id="81569"/>
    <lineage>
        <taxon>Bacteria</taxon>
        <taxon>Pseudomonadati</taxon>
        <taxon>Pseudomonadota</taxon>
        <taxon>Alphaproteobacteria</taxon>
        <taxon>Rhodobacterales</taxon>
        <taxon>Roseobacteraceae</taxon>
        <taxon>Ruegeria</taxon>
    </lineage>
</organism>
<gene>
    <name evidence="1" type="ORF">RUA4292_04766</name>
</gene>
<dbReference type="AlphaFoldDB" id="A0A0P1EJP3"/>
<dbReference type="Proteomes" id="UP000050783">
    <property type="component" value="Unassembled WGS sequence"/>
</dbReference>
<accession>A0A0P1EJP3</accession>
<evidence type="ECO:0000313" key="2">
    <source>
        <dbReference type="Proteomes" id="UP000050783"/>
    </source>
</evidence>